<sequence>MAITTADGWVVVHDKPINGFPWLYRRLIDPDHFQIRYATPHGDWVEKIGSLDLLGELPEPDDHIDCVVAGHCLMDDDDTSSIALLKIGVRH</sequence>
<evidence type="ECO:0000313" key="1">
    <source>
        <dbReference type="EMBL" id="RDH46201.1"/>
    </source>
</evidence>
<dbReference type="EMBL" id="NDXW01000001">
    <property type="protein sequence ID" value="RDH46201.1"/>
    <property type="molecule type" value="Genomic_DNA"/>
</dbReference>
<keyword evidence="2" id="KW-1185">Reference proteome</keyword>
<protein>
    <submittedName>
        <fullName evidence="1">Uncharacterized protein</fullName>
    </submittedName>
</protein>
<dbReference type="Proteomes" id="UP000257039">
    <property type="component" value="Unassembled WGS sequence"/>
</dbReference>
<organism evidence="1 2">
    <name type="scientific">Zooshikella ganghwensis</name>
    <dbReference type="NCBI Taxonomy" id="202772"/>
    <lineage>
        <taxon>Bacteria</taxon>
        <taxon>Pseudomonadati</taxon>
        <taxon>Pseudomonadota</taxon>
        <taxon>Gammaproteobacteria</taxon>
        <taxon>Oceanospirillales</taxon>
        <taxon>Zooshikellaceae</taxon>
        <taxon>Zooshikella</taxon>
    </lineage>
</organism>
<comment type="caution">
    <text evidence="1">The sequence shown here is derived from an EMBL/GenBank/DDBJ whole genome shotgun (WGS) entry which is preliminary data.</text>
</comment>
<dbReference type="RefSeq" id="WP_027709169.1">
    <property type="nucleotide sequence ID" value="NZ_JAEVHG010000023.1"/>
</dbReference>
<accession>A0A4V1IP70</accession>
<evidence type="ECO:0000313" key="2">
    <source>
        <dbReference type="Proteomes" id="UP000257039"/>
    </source>
</evidence>
<proteinExistence type="predicted"/>
<dbReference type="AlphaFoldDB" id="A0A4V1IP70"/>
<gene>
    <name evidence="1" type="ORF">B9G39_23635</name>
</gene>
<reference evidence="1 2" key="1">
    <citation type="submission" date="2017-04" db="EMBL/GenBank/DDBJ databases">
        <title>Draft genome sequence of Zooshikella ganghwensis VG4 isolated from Red Sea sediments.</title>
        <authorList>
            <person name="Rehman Z."/>
            <person name="Alam I."/>
            <person name="Kamau A."/>
            <person name="Bajic V."/>
            <person name="Leiknes T."/>
        </authorList>
    </citation>
    <scope>NUCLEOTIDE SEQUENCE [LARGE SCALE GENOMIC DNA]</scope>
    <source>
        <strain evidence="1 2">VG4</strain>
    </source>
</reference>
<name>A0A4V1IP70_9GAMM</name>